<evidence type="ECO:0000313" key="9">
    <source>
        <dbReference type="Proteomes" id="UP000678499"/>
    </source>
</evidence>
<dbReference type="EMBL" id="CAJPEX010005584">
    <property type="protein sequence ID" value="CAG0923684.1"/>
    <property type="molecule type" value="Genomic_DNA"/>
</dbReference>
<dbReference type="EMBL" id="OA887621">
    <property type="protein sequence ID" value="CAD7283532.1"/>
    <property type="molecule type" value="Genomic_DNA"/>
</dbReference>
<dbReference type="SMART" id="SM00230">
    <property type="entry name" value="CysPc"/>
    <property type="match status" value="1"/>
</dbReference>
<dbReference type="Pfam" id="PF00648">
    <property type="entry name" value="Peptidase_C2"/>
    <property type="match status" value="1"/>
</dbReference>
<evidence type="ECO:0000256" key="6">
    <source>
        <dbReference type="PROSITE-ProRule" id="PRU00239"/>
    </source>
</evidence>
<dbReference type="Proteomes" id="UP000678499">
    <property type="component" value="Unassembled WGS sequence"/>
</dbReference>
<dbReference type="InterPro" id="IPR001300">
    <property type="entry name" value="Peptidase_C2_calpain_cat"/>
</dbReference>
<dbReference type="InterPro" id="IPR022684">
    <property type="entry name" value="Calpain_cysteine_protease"/>
</dbReference>
<dbReference type="OrthoDB" id="424753at2759"/>
<comment type="similarity">
    <text evidence="1">Belongs to the peptidase C2 family.</text>
</comment>
<dbReference type="SUPFAM" id="SSF54001">
    <property type="entry name" value="Cysteine proteinases"/>
    <property type="match status" value="1"/>
</dbReference>
<name>A0A7R9BZH7_9CRUS</name>
<proteinExistence type="inferred from homology"/>
<dbReference type="PRINTS" id="PR00704">
    <property type="entry name" value="CALPAIN"/>
</dbReference>
<dbReference type="GO" id="GO:0006508">
    <property type="term" value="P:proteolysis"/>
    <property type="evidence" value="ECO:0007669"/>
    <property type="project" value="UniProtKB-KW"/>
</dbReference>
<comment type="caution">
    <text evidence="6">Lacks conserved residue(s) required for the propagation of feature annotation.</text>
</comment>
<feature type="active site" evidence="5">
    <location>
        <position position="101"/>
    </location>
</feature>
<gene>
    <name evidence="8" type="ORF">NMOB1V02_LOCUS11147</name>
</gene>
<dbReference type="GO" id="GO:0005737">
    <property type="term" value="C:cytoplasm"/>
    <property type="evidence" value="ECO:0007669"/>
    <property type="project" value="TreeGrafter"/>
</dbReference>
<evidence type="ECO:0000256" key="2">
    <source>
        <dbReference type="ARBA" id="ARBA00022670"/>
    </source>
</evidence>
<evidence type="ECO:0000313" key="8">
    <source>
        <dbReference type="EMBL" id="CAD7283532.1"/>
    </source>
</evidence>
<evidence type="ECO:0000256" key="5">
    <source>
        <dbReference type="PIRSR" id="PIRSR622684-1"/>
    </source>
</evidence>
<sequence length="185" mass="21078">MTTSQELIAVQSVIAGDLPVIDDVMATTSSRENVESLEFDDFKLYEDPEFPATPGSVFREGTIPSNVNVEWKRPCEIVEQPYMYGDNFEQSDIMPGNLADCWFLSTCAAVAREPQLIHRIVPPNQLLYGEQYSGIVFARFWRMGQWVTVYFDDRLPVSADGKLLFARSSDKNEFWISLLEKAYAK</sequence>
<dbReference type="AlphaFoldDB" id="A0A7R9BZH7"/>
<dbReference type="PROSITE" id="PS50203">
    <property type="entry name" value="CALPAIN_CAT"/>
    <property type="match status" value="1"/>
</dbReference>
<evidence type="ECO:0000256" key="1">
    <source>
        <dbReference type="ARBA" id="ARBA00007623"/>
    </source>
</evidence>
<evidence type="ECO:0000259" key="7">
    <source>
        <dbReference type="PROSITE" id="PS50203"/>
    </source>
</evidence>
<keyword evidence="3" id="KW-0378">Hydrolase</keyword>
<dbReference type="InterPro" id="IPR038765">
    <property type="entry name" value="Papain-like_cys_pep_sf"/>
</dbReference>
<reference evidence="8" key="1">
    <citation type="submission" date="2020-11" db="EMBL/GenBank/DDBJ databases">
        <authorList>
            <person name="Tran Van P."/>
        </authorList>
    </citation>
    <scope>NUCLEOTIDE SEQUENCE</scope>
</reference>
<dbReference type="PANTHER" id="PTHR10183">
    <property type="entry name" value="CALPAIN"/>
    <property type="match status" value="1"/>
</dbReference>
<keyword evidence="2" id="KW-0645">Protease</keyword>
<keyword evidence="4" id="KW-0788">Thiol protease</keyword>
<keyword evidence="9" id="KW-1185">Reference proteome</keyword>
<dbReference type="GO" id="GO:0004198">
    <property type="term" value="F:calcium-dependent cysteine-type endopeptidase activity"/>
    <property type="evidence" value="ECO:0007669"/>
    <property type="project" value="InterPro"/>
</dbReference>
<dbReference type="PANTHER" id="PTHR10183:SF379">
    <property type="entry name" value="CALPAIN-5"/>
    <property type="match status" value="1"/>
</dbReference>
<evidence type="ECO:0000256" key="3">
    <source>
        <dbReference type="ARBA" id="ARBA00022801"/>
    </source>
</evidence>
<organism evidence="8">
    <name type="scientific">Notodromas monacha</name>
    <dbReference type="NCBI Taxonomy" id="399045"/>
    <lineage>
        <taxon>Eukaryota</taxon>
        <taxon>Metazoa</taxon>
        <taxon>Ecdysozoa</taxon>
        <taxon>Arthropoda</taxon>
        <taxon>Crustacea</taxon>
        <taxon>Oligostraca</taxon>
        <taxon>Ostracoda</taxon>
        <taxon>Podocopa</taxon>
        <taxon>Podocopida</taxon>
        <taxon>Cypridocopina</taxon>
        <taxon>Cypridoidea</taxon>
        <taxon>Cyprididae</taxon>
        <taxon>Notodromas</taxon>
    </lineage>
</organism>
<accession>A0A7R9BZH7</accession>
<protein>
    <recommendedName>
        <fullName evidence="7">Calpain catalytic domain-containing protein</fullName>
    </recommendedName>
</protein>
<feature type="domain" description="Calpain catalytic" evidence="7">
    <location>
        <begin position="44"/>
        <end position="185"/>
    </location>
</feature>
<evidence type="ECO:0000256" key="4">
    <source>
        <dbReference type="ARBA" id="ARBA00022807"/>
    </source>
</evidence>